<keyword evidence="2" id="KW-0812">Transmembrane</keyword>
<feature type="transmembrane region" description="Helical" evidence="2">
    <location>
        <begin position="6"/>
        <end position="28"/>
    </location>
</feature>
<keyword evidence="2" id="KW-0472">Membrane</keyword>
<accession>A0A2M4D9L4</accession>
<organism evidence="3">
    <name type="scientific">Anopheles darlingi</name>
    <name type="common">Mosquito</name>
    <dbReference type="NCBI Taxonomy" id="43151"/>
    <lineage>
        <taxon>Eukaryota</taxon>
        <taxon>Metazoa</taxon>
        <taxon>Ecdysozoa</taxon>
        <taxon>Arthropoda</taxon>
        <taxon>Hexapoda</taxon>
        <taxon>Insecta</taxon>
        <taxon>Pterygota</taxon>
        <taxon>Neoptera</taxon>
        <taxon>Endopterygota</taxon>
        <taxon>Diptera</taxon>
        <taxon>Nematocera</taxon>
        <taxon>Culicoidea</taxon>
        <taxon>Culicidae</taxon>
        <taxon>Anophelinae</taxon>
        <taxon>Anopheles</taxon>
    </lineage>
</organism>
<feature type="region of interest" description="Disordered" evidence="1">
    <location>
        <begin position="67"/>
        <end position="89"/>
    </location>
</feature>
<evidence type="ECO:0000313" key="3">
    <source>
        <dbReference type="EMBL" id="MBW73748.1"/>
    </source>
</evidence>
<reference evidence="3" key="1">
    <citation type="submission" date="2018-01" db="EMBL/GenBank/DDBJ databases">
        <title>An insight into the sialome of Amazonian anophelines.</title>
        <authorList>
            <person name="Ribeiro J.M."/>
            <person name="Scarpassa V."/>
            <person name="Calvo E."/>
        </authorList>
    </citation>
    <scope>NUCLEOTIDE SEQUENCE</scope>
</reference>
<sequence length="130" mass="14802">MVHVALLLRASIFVTPAPVLMLLVTFACDHRSIRALLIFGALFFKGRETPKVHGKMRFRQINVRTTRSLLRPPRQNNHDSHSQKPHTRHDLPTLVNCSWISERSLEMGFAIEKPPPHLKGCSVDDAAWMS</sequence>
<name>A0A2M4D9L4_ANODA</name>
<protein>
    <submittedName>
        <fullName evidence="3">Putative secreted protein</fullName>
    </submittedName>
</protein>
<dbReference type="AlphaFoldDB" id="A0A2M4D9L4"/>
<proteinExistence type="predicted"/>
<dbReference type="EMBL" id="GGFL01009570">
    <property type="protein sequence ID" value="MBW73748.1"/>
    <property type="molecule type" value="Transcribed_RNA"/>
</dbReference>
<evidence type="ECO:0000256" key="1">
    <source>
        <dbReference type="SAM" id="MobiDB-lite"/>
    </source>
</evidence>
<keyword evidence="2" id="KW-1133">Transmembrane helix</keyword>
<evidence type="ECO:0000256" key="2">
    <source>
        <dbReference type="SAM" id="Phobius"/>
    </source>
</evidence>